<keyword evidence="2" id="KW-1185">Reference proteome</keyword>
<gene>
    <name evidence="1" type="ORF">DYBT9623_01550</name>
</gene>
<organism evidence="1 2">
    <name type="scientific">Dyadobacter linearis</name>
    <dbReference type="NCBI Taxonomy" id="2823330"/>
    <lineage>
        <taxon>Bacteria</taxon>
        <taxon>Pseudomonadati</taxon>
        <taxon>Bacteroidota</taxon>
        <taxon>Cytophagia</taxon>
        <taxon>Cytophagales</taxon>
        <taxon>Spirosomataceae</taxon>
        <taxon>Dyadobacter</taxon>
    </lineage>
</organism>
<comment type="caution">
    <text evidence="1">The sequence shown here is derived from an EMBL/GenBank/DDBJ whole genome shotgun (WGS) entry which is preliminary data.</text>
</comment>
<protein>
    <submittedName>
        <fullName evidence="1">Uncharacterized protein</fullName>
    </submittedName>
</protein>
<dbReference type="EMBL" id="CAJRAU010000002">
    <property type="protein sequence ID" value="CAG5068818.1"/>
    <property type="molecule type" value="Genomic_DNA"/>
</dbReference>
<evidence type="ECO:0000313" key="2">
    <source>
        <dbReference type="Proteomes" id="UP000679725"/>
    </source>
</evidence>
<evidence type="ECO:0000313" key="1">
    <source>
        <dbReference type="EMBL" id="CAG5068818.1"/>
    </source>
</evidence>
<sequence>MLGNSLLYKLSPNVPHNKYGRGNHIYVGNFNIFAEVLFPFSYNSFEVRRFSMQPDQCITMCRQEQLGAKTNH</sequence>
<name>A0ABM8UN29_9BACT</name>
<reference evidence="1 2" key="1">
    <citation type="submission" date="2021-04" db="EMBL/GenBank/DDBJ databases">
        <authorList>
            <person name="Rodrigo-Torres L."/>
            <person name="Arahal R. D."/>
            <person name="Lucena T."/>
        </authorList>
    </citation>
    <scope>NUCLEOTIDE SEQUENCE [LARGE SCALE GENOMIC DNA]</scope>
    <source>
        <strain evidence="1 2">CECT 9623</strain>
    </source>
</reference>
<proteinExistence type="predicted"/>
<accession>A0ABM8UN29</accession>
<dbReference type="Proteomes" id="UP000679725">
    <property type="component" value="Unassembled WGS sequence"/>
</dbReference>